<dbReference type="OrthoDB" id="102511at2759"/>
<dbReference type="PANTHER" id="PTHR31431:SF1">
    <property type="entry name" value="NUCLEOPORIN NUP188"/>
    <property type="match status" value="1"/>
</dbReference>
<evidence type="ECO:0000256" key="3">
    <source>
        <dbReference type="ARBA" id="ARBA00022816"/>
    </source>
</evidence>
<evidence type="ECO:0000256" key="1">
    <source>
        <dbReference type="ARBA" id="ARBA00004567"/>
    </source>
</evidence>
<evidence type="ECO:0000259" key="13">
    <source>
        <dbReference type="Pfam" id="PF21093"/>
    </source>
</evidence>
<dbReference type="GO" id="GO:0006405">
    <property type="term" value="P:RNA export from nucleus"/>
    <property type="evidence" value="ECO:0007669"/>
    <property type="project" value="TreeGrafter"/>
</dbReference>
<organism evidence="14 15">
    <name type="scientific">Corynespora cassiicola Philippines</name>
    <dbReference type="NCBI Taxonomy" id="1448308"/>
    <lineage>
        <taxon>Eukaryota</taxon>
        <taxon>Fungi</taxon>
        <taxon>Dikarya</taxon>
        <taxon>Ascomycota</taxon>
        <taxon>Pezizomycotina</taxon>
        <taxon>Dothideomycetes</taxon>
        <taxon>Pleosporomycetidae</taxon>
        <taxon>Pleosporales</taxon>
        <taxon>Corynesporascaceae</taxon>
        <taxon>Corynespora</taxon>
    </lineage>
</organism>
<dbReference type="InterPro" id="IPR018864">
    <property type="entry name" value="Nucleoporin_Nup188_N"/>
</dbReference>
<accession>A0A2T2NL80</accession>
<protein>
    <recommendedName>
        <fullName evidence="9">Nucleoporin NUP188</fullName>
    </recommendedName>
</protein>
<dbReference type="Gene3D" id="1.25.10.70">
    <property type="match status" value="1"/>
</dbReference>
<keyword evidence="6" id="KW-0906">Nuclear pore complex</keyword>
<dbReference type="EMBL" id="KZ678136">
    <property type="protein sequence ID" value="PSN66183.1"/>
    <property type="molecule type" value="Genomic_DNA"/>
</dbReference>
<evidence type="ECO:0000259" key="12">
    <source>
        <dbReference type="Pfam" id="PF18378"/>
    </source>
</evidence>
<keyword evidence="2" id="KW-0813">Transport</keyword>
<evidence type="ECO:0000256" key="2">
    <source>
        <dbReference type="ARBA" id="ARBA00022448"/>
    </source>
</evidence>
<keyword evidence="7" id="KW-0539">Nucleus</keyword>
<sequence>MAPVQPSPLDLDLAKCFKGEQQLISWDTAYSALCDPETASKSAPLRNFLQAEENVEILSRPWKPFAGPSAQEKSKFESKTAPVSITPAKTAHYDLEEIKQDSLWLSKEANISEYAALRLVIQEWQSRPTVQLLSGLTEEEALSVQEAAGLSNLGSSTFVPNTSIVGVASTLGLQSDKQFDSENQRKFRILDIYHSTRIAILHVSQLLVSWGSAKSFRELPSFGRSYRVCEDWLELLGQAIANNQNQSSNQGLDQSIHAIRAKIEALNTGFPYQVPEAIYEVADENWTTAQTAELVHLLHIAIVHTDLIANSFVRAPTIALWFETISEVGFFVQFPTKSSKQEPLVLSVQLLTSLLSLAILKIDIVFNDIQSGAYENWDPSTYILDPALLENLTATFGNVKFHGPSPATPSAFAWAIITWRIIAQTNVLQDERERALEFDQSSGSAPSQTSALENAAAAINKLQESDLFDRKPPYQDIAEVCSGFNVLDMVTKFSNLGMRAFGTPVDRISRDRFRLLYLHLIRAALGSNVVMYSPELIICAHAIMTGDRTFRSWTEEDASRHADPIVAFFLADDILREQLLDEARWRYPYETTPFLKFSSALTRGEKTTEEGVPTVVQDLIKMNTLMQRLPEGFKDYYLIREEENANYVALSVDLPQFIRGRNADFAGSQRLLASGPSSHFSESDESMVIPAATEGNIVDDSSMPYVAIWNYHHSALEYLVQLLSTYTVGSIKVETANQEPAPQETVIEIIGFFADLVHSSLQTSRAQGDGNICSPELLSALNIGVDGNQDTVNIILSIFEEELLRLCQEPSNEGSLELVVSCTQFLEALIVIAPNRVWPWLARSRLLENDGNGGSLATILVGTELVLGRYDFLIGCIRIYKALVNDAVERSIARQSSSRALTRFNAATISDSGASDKIMSTLLLTFGRTLASIYESSLSWKYNRVEDRLEINIGICEVFKTILEFAYGVDDAPKLSSKLTRLIAPIAEYITELYLTKSVNDLPTNPILASLLTGANLDKQSLLTSSAVLWKQQTRATLLFSDILVRVANLLKKPWTHFEQQLFKATPLLSRLYATSDVWKSPVVLLLETLVRGAVRVMDDEETGSESTAKKENQEPPSLLGHLGSRTAKNFLSVLSQLDEPLRVVDIQTNVWSLLSAVVTCKQQWFSLYLLTGNTPRETVRAKADAASNSGRNKALLSRALDSLSHLDLEAENRPWPLYIAMLEFVASAQNNWSWAMGDLQQHKDFIKSLLEFLKWMARHPRVPKGEKVIIARSHQNKFASLACEVIAMHLHASRQRGDVTPLKDVVPSLAYLEDSALDIPSYNVSLHTNLKQNLEKKFAGVTLANFKRTTLYPETFGESFFYDVSLADKVLRFDASWKNSNQGFSAEIKRANTNLGLVESQVQLLHSWKLLALELSFVVAKDDRLAKILIKVVRDCMRANAKSMLPEALFGQLMILRADLAFALLKKLAEAKVKAPEARALLASVWDAIRECISEFDTVYSSESVNYYRSLLRILYLSLQFHLLTDSDSDEEASLRSSFRGAMPPKDIEKKYVEPISSLLLEILSKTVADGFRSLATQLHSDPATVYPSDFALLTAIFQQIINIPEMAKWQGQATLLFTNSNTIRYATSLFSWSDRLAISHNGIDDPVYGELSLLFILSLSTMQPLAEAMAVEGILSQLNTANLMKYYRKPGGMGPLDAPHRLFSIWTKGILPLCLNLLLHVQHPVAPEVASFLNQYPEQLSRASNALNSRIAPKITLSLTSEVHSLALLSSILDDMREKGPRLGIQATDIEPLEWDKENVKEDIDGWMARKGSLRERVVVLDEREAELYARRAGVDADGNELEERVIVELEAAGAILKSAKAEGSVSG</sequence>
<evidence type="ECO:0000256" key="10">
    <source>
        <dbReference type="SAM" id="MobiDB-lite"/>
    </source>
</evidence>
<dbReference type="InterPro" id="IPR041634">
    <property type="entry name" value="Nup188_C"/>
</dbReference>
<keyword evidence="4" id="KW-0653">Protein transport</keyword>
<dbReference type="Pfam" id="PF10487">
    <property type="entry name" value="Nup188_N"/>
    <property type="match status" value="1"/>
</dbReference>
<dbReference type="Pfam" id="PF21093">
    <property type="entry name" value="Nup188_N-subdom_III"/>
    <property type="match status" value="1"/>
</dbReference>
<gene>
    <name evidence="14" type="ORF">BS50DRAFT_677448</name>
</gene>
<dbReference type="PANTHER" id="PTHR31431">
    <property type="entry name" value="NUCLEOPORIN NUP188 HOMOLOG"/>
    <property type="match status" value="1"/>
</dbReference>
<evidence type="ECO:0000259" key="11">
    <source>
        <dbReference type="Pfam" id="PF10487"/>
    </source>
</evidence>
<keyword evidence="15" id="KW-1185">Reference proteome</keyword>
<dbReference type="GO" id="GO:0017056">
    <property type="term" value="F:structural constituent of nuclear pore"/>
    <property type="evidence" value="ECO:0007669"/>
    <property type="project" value="InterPro"/>
</dbReference>
<evidence type="ECO:0000256" key="9">
    <source>
        <dbReference type="ARBA" id="ARBA00040174"/>
    </source>
</evidence>
<feature type="domain" description="Nucleoporin Nup188 N-terminal" evidence="11">
    <location>
        <begin position="94"/>
        <end position="420"/>
    </location>
</feature>
<evidence type="ECO:0000256" key="8">
    <source>
        <dbReference type="ARBA" id="ARBA00038387"/>
    </source>
</evidence>
<dbReference type="GO" id="GO:0044611">
    <property type="term" value="C:nuclear pore inner ring"/>
    <property type="evidence" value="ECO:0007669"/>
    <property type="project" value="TreeGrafter"/>
</dbReference>
<name>A0A2T2NL80_CORCC</name>
<keyword evidence="3" id="KW-0509">mRNA transport</keyword>
<evidence type="ECO:0000313" key="14">
    <source>
        <dbReference type="EMBL" id="PSN66183.1"/>
    </source>
</evidence>
<evidence type="ECO:0000313" key="15">
    <source>
        <dbReference type="Proteomes" id="UP000240883"/>
    </source>
</evidence>
<feature type="domain" description="Nuclear pore protein Nup188 C-terminal" evidence="12">
    <location>
        <begin position="1482"/>
        <end position="1859"/>
    </location>
</feature>
<dbReference type="Pfam" id="PF21094">
    <property type="entry name" value="Nup188_SH3-like"/>
    <property type="match status" value="1"/>
</dbReference>
<dbReference type="InterPro" id="IPR044840">
    <property type="entry name" value="Nup188"/>
</dbReference>
<comment type="subcellular location">
    <subcellularLocation>
        <location evidence="1">Nucleus</location>
        <location evidence="1">Nuclear pore complex</location>
    </subcellularLocation>
</comment>
<dbReference type="Pfam" id="PF18378">
    <property type="entry name" value="Nup188_C"/>
    <property type="match status" value="1"/>
</dbReference>
<evidence type="ECO:0000256" key="7">
    <source>
        <dbReference type="ARBA" id="ARBA00023242"/>
    </source>
</evidence>
<proteinExistence type="inferred from homology"/>
<dbReference type="GO" id="GO:0006606">
    <property type="term" value="P:protein import into nucleus"/>
    <property type="evidence" value="ECO:0007669"/>
    <property type="project" value="TreeGrafter"/>
</dbReference>
<dbReference type="InterPro" id="IPR048883">
    <property type="entry name" value="Nup188_N-subdom_III"/>
</dbReference>
<evidence type="ECO:0000256" key="4">
    <source>
        <dbReference type="ARBA" id="ARBA00022927"/>
    </source>
</evidence>
<evidence type="ECO:0000256" key="5">
    <source>
        <dbReference type="ARBA" id="ARBA00023010"/>
    </source>
</evidence>
<dbReference type="Proteomes" id="UP000240883">
    <property type="component" value="Unassembled WGS sequence"/>
</dbReference>
<keyword evidence="5" id="KW-0811">Translocation</keyword>
<feature type="region of interest" description="Disordered" evidence="10">
    <location>
        <begin position="1101"/>
        <end position="1122"/>
    </location>
</feature>
<feature type="domain" description="Nucleoporin Nup188 N-terminal subdomain III" evidence="13">
    <location>
        <begin position="737"/>
        <end position="1174"/>
    </location>
</feature>
<comment type="similarity">
    <text evidence="8">Belongs to the Nup188 family.</text>
</comment>
<dbReference type="STRING" id="1448308.A0A2T2NL80"/>
<reference evidence="14 15" key="1">
    <citation type="journal article" date="2018" name="Front. Microbiol.">
        <title>Genome-Wide Analysis of Corynespora cassiicola Leaf Fall Disease Putative Effectors.</title>
        <authorList>
            <person name="Lopez D."/>
            <person name="Ribeiro S."/>
            <person name="Label P."/>
            <person name="Fumanal B."/>
            <person name="Venisse J.S."/>
            <person name="Kohler A."/>
            <person name="de Oliveira R.R."/>
            <person name="Labutti K."/>
            <person name="Lipzen A."/>
            <person name="Lail K."/>
            <person name="Bauer D."/>
            <person name="Ohm R.A."/>
            <person name="Barry K.W."/>
            <person name="Spatafora J."/>
            <person name="Grigoriev I.V."/>
            <person name="Martin F.M."/>
            <person name="Pujade-Renaud V."/>
        </authorList>
    </citation>
    <scope>NUCLEOTIDE SEQUENCE [LARGE SCALE GENOMIC DNA]</scope>
    <source>
        <strain evidence="14 15">Philippines</strain>
    </source>
</reference>
<dbReference type="GO" id="GO:0051028">
    <property type="term" value="P:mRNA transport"/>
    <property type="evidence" value="ECO:0007669"/>
    <property type="project" value="UniProtKB-KW"/>
</dbReference>
<evidence type="ECO:0000256" key="6">
    <source>
        <dbReference type="ARBA" id="ARBA00023132"/>
    </source>
</evidence>